<comment type="pathway">
    <text evidence="1">Lipid metabolism.</text>
</comment>
<name>A0ABT4LDI4_9PROT</name>
<dbReference type="Proteomes" id="UP001069802">
    <property type="component" value="Unassembled WGS sequence"/>
</dbReference>
<keyword evidence="4" id="KW-0472">Membrane</keyword>
<sequence length="212" mass="23501">MVNQLLRALFIVIIVRPLVLLAMGLNIRRRELLPAQGPAVIVANHNSHLDTLVILSLFPLRLLPKVRPVAAADYFLRNPLLAWFALNIIGIIPVKRVTRGGNPLASSFEALQRGEILIIFPEGSRGNPEELTQFKKGIAIISKKFPDVPISPLFLHGLGKALPRGEAVFVPFFCDAFVGSPRHWSGETESFIKALEQQMSDLAAEGRFPVWK</sequence>
<keyword evidence="2" id="KW-0808">Transferase</keyword>
<dbReference type="PANTHER" id="PTHR10434:SF11">
    <property type="entry name" value="1-ACYL-SN-GLYCEROL-3-PHOSPHATE ACYLTRANSFERASE"/>
    <property type="match status" value="1"/>
</dbReference>
<dbReference type="Pfam" id="PF01553">
    <property type="entry name" value="Acyltransferase"/>
    <property type="match status" value="1"/>
</dbReference>
<protein>
    <submittedName>
        <fullName evidence="6">Lysophospholipid acyltransferase family protein</fullName>
    </submittedName>
</protein>
<dbReference type="SUPFAM" id="SSF69593">
    <property type="entry name" value="Glycerol-3-phosphate (1)-acyltransferase"/>
    <property type="match status" value="1"/>
</dbReference>
<evidence type="ECO:0000313" key="6">
    <source>
        <dbReference type="EMBL" id="MCZ4279155.1"/>
    </source>
</evidence>
<accession>A0ABT4LDI4</accession>
<dbReference type="SMART" id="SM00563">
    <property type="entry name" value="PlsC"/>
    <property type="match status" value="1"/>
</dbReference>
<keyword evidence="7" id="KW-1185">Reference proteome</keyword>
<comment type="caution">
    <text evidence="6">The sequence shown here is derived from an EMBL/GenBank/DDBJ whole genome shotgun (WGS) entry which is preliminary data.</text>
</comment>
<dbReference type="RefSeq" id="WP_269421371.1">
    <property type="nucleotide sequence ID" value="NZ_JAPWGY010000001.1"/>
</dbReference>
<feature type="transmembrane region" description="Helical" evidence="4">
    <location>
        <begin position="6"/>
        <end position="27"/>
    </location>
</feature>
<evidence type="ECO:0000313" key="7">
    <source>
        <dbReference type="Proteomes" id="UP001069802"/>
    </source>
</evidence>
<dbReference type="InterPro" id="IPR002123">
    <property type="entry name" value="Plipid/glycerol_acylTrfase"/>
</dbReference>
<evidence type="ECO:0000256" key="4">
    <source>
        <dbReference type="SAM" id="Phobius"/>
    </source>
</evidence>
<keyword evidence="4" id="KW-1133">Transmembrane helix</keyword>
<gene>
    <name evidence="6" type="ORF">O4H49_00105</name>
</gene>
<keyword evidence="4" id="KW-0812">Transmembrane</keyword>
<proteinExistence type="predicted"/>
<organism evidence="6 7">
    <name type="scientific">Kiloniella laminariae</name>
    <dbReference type="NCBI Taxonomy" id="454162"/>
    <lineage>
        <taxon>Bacteria</taxon>
        <taxon>Pseudomonadati</taxon>
        <taxon>Pseudomonadota</taxon>
        <taxon>Alphaproteobacteria</taxon>
        <taxon>Rhodospirillales</taxon>
        <taxon>Kiloniellaceae</taxon>
        <taxon>Kiloniella</taxon>
    </lineage>
</organism>
<dbReference type="EMBL" id="JAPWGY010000001">
    <property type="protein sequence ID" value="MCZ4279155.1"/>
    <property type="molecule type" value="Genomic_DNA"/>
</dbReference>
<feature type="domain" description="Phospholipid/glycerol acyltransferase" evidence="5">
    <location>
        <begin position="39"/>
        <end position="158"/>
    </location>
</feature>
<dbReference type="GO" id="GO:0016746">
    <property type="term" value="F:acyltransferase activity"/>
    <property type="evidence" value="ECO:0007669"/>
    <property type="project" value="UniProtKB-KW"/>
</dbReference>
<reference evidence="6" key="1">
    <citation type="submission" date="2022-12" db="EMBL/GenBank/DDBJ databases">
        <title>Bacterial isolates from different developmental stages of Nematostella vectensis.</title>
        <authorList>
            <person name="Fraune S."/>
        </authorList>
    </citation>
    <scope>NUCLEOTIDE SEQUENCE</scope>
    <source>
        <strain evidence="6">G21630-S1</strain>
    </source>
</reference>
<dbReference type="CDD" id="cd07989">
    <property type="entry name" value="LPLAT_AGPAT-like"/>
    <property type="match status" value="1"/>
</dbReference>
<keyword evidence="3 6" id="KW-0012">Acyltransferase</keyword>
<dbReference type="PANTHER" id="PTHR10434">
    <property type="entry name" value="1-ACYL-SN-GLYCEROL-3-PHOSPHATE ACYLTRANSFERASE"/>
    <property type="match status" value="1"/>
</dbReference>
<evidence type="ECO:0000256" key="3">
    <source>
        <dbReference type="ARBA" id="ARBA00023315"/>
    </source>
</evidence>
<evidence type="ECO:0000256" key="2">
    <source>
        <dbReference type="ARBA" id="ARBA00022679"/>
    </source>
</evidence>
<evidence type="ECO:0000256" key="1">
    <source>
        <dbReference type="ARBA" id="ARBA00005189"/>
    </source>
</evidence>
<evidence type="ECO:0000259" key="5">
    <source>
        <dbReference type="SMART" id="SM00563"/>
    </source>
</evidence>